<evidence type="ECO:0000313" key="1">
    <source>
        <dbReference type="EMBL" id="PQK13097.1"/>
    </source>
</evidence>
<protein>
    <submittedName>
        <fullName evidence="1">Uncharacterized protein</fullName>
    </submittedName>
</protein>
<organism evidence="1 2">
    <name type="scientific">Beauveria bassiana</name>
    <name type="common">White muscardine disease fungus</name>
    <name type="synonym">Tritirachium shiotae</name>
    <dbReference type="NCBI Taxonomy" id="176275"/>
    <lineage>
        <taxon>Eukaryota</taxon>
        <taxon>Fungi</taxon>
        <taxon>Dikarya</taxon>
        <taxon>Ascomycota</taxon>
        <taxon>Pezizomycotina</taxon>
        <taxon>Sordariomycetes</taxon>
        <taxon>Hypocreomycetidae</taxon>
        <taxon>Hypocreales</taxon>
        <taxon>Cordycipitaceae</taxon>
        <taxon>Beauveria</taxon>
    </lineage>
</organism>
<accession>A0A2S7YAG5</accession>
<proteinExistence type="predicted"/>
<dbReference type="AlphaFoldDB" id="A0A2S7YAG5"/>
<dbReference type="Proteomes" id="UP000237441">
    <property type="component" value="Unassembled WGS sequence"/>
</dbReference>
<dbReference type="OrthoDB" id="6500128at2759"/>
<sequence>MLDDIQAVKMLGLDTVMSAIVERLQRVEMETPKIFRQLLVCNVLLSECPQNISPLTTFAINVIVTFYRENGSLLTSQAFTSIALINLLTVPVIQLVQISRRLLGSDGLLRKDSTVIMTTPNRNKP</sequence>
<comment type="caution">
    <text evidence="1">The sequence shown here is derived from an EMBL/GenBank/DDBJ whole genome shotgun (WGS) entry which is preliminary data.</text>
</comment>
<dbReference type="EMBL" id="JRHA01000004">
    <property type="protein sequence ID" value="PQK13097.1"/>
    <property type="molecule type" value="Genomic_DNA"/>
</dbReference>
<evidence type="ECO:0000313" key="2">
    <source>
        <dbReference type="Proteomes" id="UP000237441"/>
    </source>
</evidence>
<gene>
    <name evidence="1" type="ORF">BB8028_0004g00290</name>
</gene>
<reference evidence="1 2" key="1">
    <citation type="submission" date="2016-07" db="EMBL/GenBank/DDBJ databases">
        <title>Comparative genomics of the entomopathogenic fungus Beauveria bassiana.</title>
        <authorList>
            <person name="Valero Jimenez C.A."/>
            <person name="Zwaan B.J."/>
            <person name="Van Kan J.A."/>
            <person name="Takken W."/>
            <person name="Debets A.J."/>
            <person name="Schoustra S.E."/>
            <person name="Koenraadt C.J."/>
        </authorList>
    </citation>
    <scope>NUCLEOTIDE SEQUENCE [LARGE SCALE GENOMIC DNA]</scope>
    <source>
        <strain evidence="1 2">ARSEF 8028</strain>
    </source>
</reference>
<name>A0A2S7YAG5_BEABA</name>